<evidence type="ECO:0000313" key="1">
    <source>
        <dbReference type="EMBL" id="HGZ11447.1"/>
    </source>
</evidence>
<name>A0A7C5AL89_9BACT</name>
<sequence>MPRDRQMDLVRRLTQAVMETACPEAMNTFGEDFARFAVGAGLIKAEESPIPPWQRGAALETTLVAGMFFQALLEAENLPADTEARVAFIRRQAKSYLATKLAGQITLPQFFRLLKMIEENVQRYFDRSRSGWLRDRQPEPSGLVSGSGEAQAAPSELSRVLMEMPEIPKGRGKLTPEALENFLRKTGGDWFRLLDFEGYFQVNKKTAWAYLHQLLKAGILVHNGEKANKVRYALAPRFCR</sequence>
<protein>
    <submittedName>
        <fullName evidence="1">Uncharacterized protein</fullName>
    </submittedName>
</protein>
<proteinExistence type="predicted"/>
<comment type="caution">
    <text evidence="1">The sequence shown here is derived from an EMBL/GenBank/DDBJ whole genome shotgun (WGS) entry which is preliminary data.</text>
</comment>
<organism evidence="1">
    <name type="scientific">Desulfobacca acetoxidans</name>
    <dbReference type="NCBI Taxonomy" id="60893"/>
    <lineage>
        <taxon>Bacteria</taxon>
        <taxon>Pseudomonadati</taxon>
        <taxon>Thermodesulfobacteriota</taxon>
        <taxon>Desulfobaccia</taxon>
        <taxon>Desulfobaccales</taxon>
        <taxon>Desulfobaccaceae</taxon>
        <taxon>Desulfobacca</taxon>
    </lineage>
</organism>
<dbReference type="AlphaFoldDB" id="A0A7C5AL89"/>
<accession>A0A7C5AL89</accession>
<gene>
    <name evidence="1" type="ORF">ENW48_04435</name>
</gene>
<dbReference type="EMBL" id="DTKJ01000030">
    <property type="protein sequence ID" value="HGZ11447.1"/>
    <property type="molecule type" value="Genomic_DNA"/>
</dbReference>
<reference evidence="1" key="1">
    <citation type="journal article" date="2020" name="mSystems">
        <title>Genome- and Community-Level Interaction Insights into Carbon Utilization and Element Cycling Functions of Hydrothermarchaeota in Hydrothermal Sediment.</title>
        <authorList>
            <person name="Zhou Z."/>
            <person name="Liu Y."/>
            <person name="Xu W."/>
            <person name="Pan J."/>
            <person name="Luo Z.H."/>
            <person name="Li M."/>
        </authorList>
    </citation>
    <scope>NUCLEOTIDE SEQUENCE [LARGE SCALE GENOMIC DNA]</scope>
    <source>
        <strain evidence="1">SpSt-853</strain>
    </source>
</reference>